<organism evidence="3 4">
    <name type="scientific">Metarhizium robertsii</name>
    <dbReference type="NCBI Taxonomy" id="568076"/>
    <lineage>
        <taxon>Eukaryota</taxon>
        <taxon>Fungi</taxon>
        <taxon>Dikarya</taxon>
        <taxon>Ascomycota</taxon>
        <taxon>Pezizomycotina</taxon>
        <taxon>Sordariomycetes</taxon>
        <taxon>Hypocreomycetidae</taxon>
        <taxon>Hypocreales</taxon>
        <taxon>Clavicipitaceae</taxon>
        <taxon>Metarhizium</taxon>
    </lineage>
</organism>
<evidence type="ECO:0000313" key="4">
    <source>
        <dbReference type="Proteomes" id="UP000030151"/>
    </source>
</evidence>
<dbReference type="InterPro" id="IPR054695">
    <property type="entry name" value="Pierisin-like_dom"/>
</dbReference>
<reference evidence="3 4" key="1">
    <citation type="submission" date="2014-02" db="EMBL/GenBank/DDBJ databases">
        <title>The genome sequence of the entomopathogenic fungus Metarhizium robertsii ARSEF 2575.</title>
        <authorList>
            <person name="Giuliano Garisto Donzelli B."/>
            <person name="Roe B.A."/>
            <person name="Macmil S.L."/>
            <person name="Krasnoff S.B."/>
            <person name="Gibson D.M."/>
        </authorList>
    </citation>
    <scope>NUCLEOTIDE SEQUENCE [LARGE SCALE GENOMIC DNA]</scope>
    <source>
        <strain evidence="3 4">ARSEF 2575</strain>
    </source>
</reference>
<evidence type="ECO:0000313" key="3">
    <source>
        <dbReference type="EMBL" id="EXU96120.1"/>
    </source>
</evidence>
<evidence type="ECO:0000259" key="2">
    <source>
        <dbReference type="Pfam" id="PF22596"/>
    </source>
</evidence>
<dbReference type="SUPFAM" id="SSF56399">
    <property type="entry name" value="ADP-ribosylation"/>
    <property type="match status" value="1"/>
</dbReference>
<comment type="caution">
    <text evidence="3">The sequence shown here is derived from an EMBL/GenBank/DDBJ whole genome shotgun (WGS) entry which is preliminary data.</text>
</comment>
<dbReference type="HOGENOM" id="CLU_028688_0_0_1"/>
<dbReference type="AlphaFoldDB" id="A0A014N867"/>
<feature type="domain" description="Pierisin-like" evidence="2">
    <location>
        <begin position="116"/>
        <end position="243"/>
    </location>
</feature>
<evidence type="ECO:0000256" key="1">
    <source>
        <dbReference type="SAM" id="SignalP"/>
    </source>
</evidence>
<dbReference type="Pfam" id="PF22596">
    <property type="entry name" value="Scabin-like"/>
    <property type="match status" value="1"/>
</dbReference>
<dbReference type="EMBL" id="JELW01000054">
    <property type="protein sequence ID" value="EXU96120.1"/>
    <property type="molecule type" value="Genomic_DNA"/>
</dbReference>
<gene>
    <name evidence="3" type="ORF">X797_010740</name>
</gene>
<dbReference type="eggNOG" id="ENOG502RAMA">
    <property type="taxonomic scope" value="Eukaryota"/>
</dbReference>
<accession>A0A014N867</accession>
<sequence length="435" mass="48052">MYAQLFAALFALHVLAAPQLARESHSPAESDILLIDGAQVDSAVLTPPMLDIFFNDIFFSDENQLSNLTMPDNFTTSTQQPGQQPVRRQLGPAPEMISAEEAANIKASQNRKGIFYRGDSRRPEIIFKEGFRPQGSDMSLKNHLSFAGNSGYVSLSRSREAAGRYAFGRTGEKMTTGYIYIVVPKDVSNGYWIPGIYPNDGAARFNQEFAASGPVPGDSISHAYEIHEDKPTARGKKIKNPNYSLQSSPSCWGRQRGVCDPAKYNRKPSSGGRLKSKVAKTFRIGGKAGTAVAFAALLPYAHDILNFIKDWDHPIGHSVKWLDSAISSVQERIGGPQVPEIYGNELKLRIICALRGRQSPADRVEQGCARLRGEAPDEQPPAHPGRNERLESINFVLDACEKLDQPDEELESEEWQDEVLENCDVLRSEAEKIAC</sequence>
<proteinExistence type="predicted"/>
<protein>
    <submittedName>
        <fullName evidence="3">Pertussis toxin, subunit 1</fullName>
    </submittedName>
</protein>
<dbReference type="OrthoDB" id="4868762at2759"/>
<feature type="chain" id="PRO_5001474300" evidence="1">
    <location>
        <begin position="17"/>
        <end position="435"/>
    </location>
</feature>
<name>A0A014N867_9HYPO</name>
<dbReference type="Gene3D" id="3.90.210.10">
    <property type="entry name" value="Heat-Labile Enterotoxin, subunit A"/>
    <property type="match status" value="1"/>
</dbReference>
<dbReference type="Proteomes" id="UP000030151">
    <property type="component" value="Unassembled WGS sequence"/>
</dbReference>
<feature type="signal peptide" evidence="1">
    <location>
        <begin position="1"/>
        <end position="16"/>
    </location>
</feature>
<keyword evidence="1" id="KW-0732">Signal</keyword>